<evidence type="ECO:0000313" key="2">
    <source>
        <dbReference type="Proteomes" id="UP001187531"/>
    </source>
</evidence>
<evidence type="ECO:0000313" key="1">
    <source>
        <dbReference type="EMBL" id="KAK2717198.1"/>
    </source>
</evidence>
<reference evidence="1" key="1">
    <citation type="submission" date="2023-07" db="EMBL/GenBank/DDBJ databases">
        <title>Chromosome-level genome assembly of Artemia franciscana.</title>
        <authorList>
            <person name="Jo E."/>
        </authorList>
    </citation>
    <scope>NUCLEOTIDE SEQUENCE</scope>
    <source>
        <tissue evidence="1">Whole body</tissue>
    </source>
</reference>
<dbReference type="AlphaFoldDB" id="A0AA88HXX7"/>
<comment type="caution">
    <text evidence="1">The sequence shown here is derived from an EMBL/GenBank/DDBJ whole genome shotgun (WGS) entry which is preliminary data.</text>
</comment>
<sequence length="70" mass="8163">MGVALTYWGKDPWFTMVPNLVNPEGRGTVLYITTTLKVGTFKLDLQYRPWAQQVWIKIEQKDHPLIIECI</sequence>
<dbReference type="EMBL" id="JAVRJZ010000011">
    <property type="protein sequence ID" value="KAK2717198.1"/>
    <property type="molecule type" value="Genomic_DNA"/>
</dbReference>
<name>A0AA88HXX7_ARTSF</name>
<organism evidence="1 2">
    <name type="scientific">Artemia franciscana</name>
    <name type="common">Brine shrimp</name>
    <name type="synonym">Artemia sanfranciscana</name>
    <dbReference type="NCBI Taxonomy" id="6661"/>
    <lineage>
        <taxon>Eukaryota</taxon>
        <taxon>Metazoa</taxon>
        <taxon>Ecdysozoa</taxon>
        <taxon>Arthropoda</taxon>
        <taxon>Crustacea</taxon>
        <taxon>Branchiopoda</taxon>
        <taxon>Anostraca</taxon>
        <taxon>Artemiidae</taxon>
        <taxon>Artemia</taxon>
    </lineage>
</organism>
<accession>A0AA88HXX7</accession>
<dbReference type="Proteomes" id="UP001187531">
    <property type="component" value="Unassembled WGS sequence"/>
</dbReference>
<gene>
    <name evidence="1" type="ORF">QYM36_007345</name>
</gene>
<keyword evidence="2" id="KW-1185">Reference proteome</keyword>
<protein>
    <submittedName>
        <fullName evidence="1">Uncharacterized protein</fullName>
    </submittedName>
</protein>
<proteinExistence type="predicted"/>